<dbReference type="RefSeq" id="WP_219876710.1">
    <property type="nucleotide sequence ID" value="NZ_JAHYXK010000004.1"/>
</dbReference>
<proteinExistence type="predicted"/>
<gene>
    <name evidence="1" type="ORF">K0O23_07125</name>
</gene>
<name>A0ABS7CSM9_9BACT</name>
<reference evidence="1 2" key="1">
    <citation type="journal article" date="2016" name="Int. J. Syst. Evol. Microbiol.">
        <title>Pontibacter aydingkolensis sp. nov., isolated from soil of a salt lake.</title>
        <authorList>
            <person name="Osman G."/>
            <person name="Zhang T."/>
            <person name="Lou K."/>
            <person name="Gao Y."/>
            <person name="Chang W."/>
            <person name="Lin Q."/>
            <person name="Yang H.M."/>
            <person name="Huo X.D."/>
            <person name="Wang N."/>
        </authorList>
    </citation>
    <scope>NUCLEOTIDE SEQUENCE [LARGE SCALE GENOMIC DNA]</scope>
    <source>
        <strain evidence="1 2">KACC 19255</strain>
    </source>
</reference>
<accession>A0ABS7CSM9</accession>
<dbReference type="EMBL" id="JAHYXK010000004">
    <property type="protein sequence ID" value="MBW7466834.1"/>
    <property type="molecule type" value="Genomic_DNA"/>
</dbReference>
<keyword evidence="2" id="KW-1185">Reference proteome</keyword>
<evidence type="ECO:0000313" key="2">
    <source>
        <dbReference type="Proteomes" id="UP000813018"/>
    </source>
</evidence>
<protein>
    <submittedName>
        <fullName evidence="1">Uncharacterized protein</fullName>
    </submittedName>
</protein>
<sequence>MEETELPETEASTDAADFALQLDLQQLPELYEKLREPIFSLKQSGIAPKLYVDWKKAGLAPKTEEQAWTKLSFLEFLWLKMAKELRELGLPLARVKALREYLFALQEIPAEALTPEMIAKLRDELSKMMSPKEVEAFIAEHLSGQVQAAQANYGVQLCLLESLIYAALYRKQEAGILIFPSGDLAPWLDEMQGMGPEGQVLLGRTHVFLSITQHLAAFILDEDKADYIPRLSLLSDEELQVVRAIRNKSFRQVTITFDEKRQITLRTTSDGMLDEALSKELIETLALKNYQSVELENRGGSRLKFTKEHRRRI</sequence>
<comment type="caution">
    <text evidence="1">The sequence shown here is derived from an EMBL/GenBank/DDBJ whole genome shotgun (WGS) entry which is preliminary data.</text>
</comment>
<evidence type="ECO:0000313" key="1">
    <source>
        <dbReference type="EMBL" id="MBW7466834.1"/>
    </source>
</evidence>
<organism evidence="1 2">
    <name type="scientific">Pontibacter aydingkolensis</name>
    <dbReference type="NCBI Taxonomy" id="1911536"/>
    <lineage>
        <taxon>Bacteria</taxon>
        <taxon>Pseudomonadati</taxon>
        <taxon>Bacteroidota</taxon>
        <taxon>Cytophagia</taxon>
        <taxon>Cytophagales</taxon>
        <taxon>Hymenobacteraceae</taxon>
        <taxon>Pontibacter</taxon>
    </lineage>
</organism>
<dbReference type="Proteomes" id="UP000813018">
    <property type="component" value="Unassembled WGS sequence"/>
</dbReference>